<name>A0A232ERP6_9HYME</name>
<organism evidence="1 2">
    <name type="scientific">Trichomalopsis sarcophagae</name>
    <dbReference type="NCBI Taxonomy" id="543379"/>
    <lineage>
        <taxon>Eukaryota</taxon>
        <taxon>Metazoa</taxon>
        <taxon>Ecdysozoa</taxon>
        <taxon>Arthropoda</taxon>
        <taxon>Hexapoda</taxon>
        <taxon>Insecta</taxon>
        <taxon>Pterygota</taxon>
        <taxon>Neoptera</taxon>
        <taxon>Endopterygota</taxon>
        <taxon>Hymenoptera</taxon>
        <taxon>Apocrita</taxon>
        <taxon>Proctotrupomorpha</taxon>
        <taxon>Chalcidoidea</taxon>
        <taxon>Pteromalidae</taxon>
        <taxon>Pteromalinae</taxon>
        <taxon>Trichomalopsis</taxon>
    </lineage>
</organism>
<dbReference type="PANTHER" id="PTHR46585">
    <property type="entry name" value="INTEGRASE CORE DOMAIN CONTAINING PROTEIN"/>
    <property type="match status" value="1"/>
</dbReference>
<protein>
    <submittedName>
        <fullName evidence="1">Uncharacterized protein</fullName>
    </submittedName>
</protein>
<dbReference type="EMBL" id="NNAY01002564">
    <property type="protein sequence ID" value="OXU21040.1"/>
    <property type="molecule type" value="Genomic_DNA"/>
</dbReference>
<dbReference type="STRING" id="543379.A0A232ERP6"/>
<dbReference type="AlphaFoldDB" id="A0A232ERP6"/>
<dbReference type="Proteomes" id="UP000215335">
    <property type="component" value="Unassembled WGS sequence"/>
</dbReference>
<keyword evidence="2" id="KW-1185">Reference proteome</keyword>
<dbReference type="OrthoDB" id="7691713at2759"/>
<evidence type="ECO:0000313" key="1">
    <source>
        <dbReference type="EMBL" id="OXU21040.1"/>
    </source>
</evidence>
<reference evidence="1 2" key="1">
    <citation type="journal article" date="2017" name="Curr. Biol.">
        <title>The Evolution of Venom by Co-option of Single-Copy Genes.</title>
        <authorList>
            <person name="Martinson E.O."/>
            <person name="Mrinalini"/>
            <person name="Kelkar Y.D."/>
            <person name="Chang C.H."/>
            <person name="Werren J.H."/>
        </authorList>
    </citation>
    <scope>NUCLEOTIDE SEQUENCE [LARGE SCALE GENOMIC DNA]</scope>
    <source>
        <strain evidence="1 2">Alberta</strain>
        <tissue evidence="1">Whole body</tissue>
    </source>
</reference>
<gene>
    <name evidence="1" type="ORF">TSAR_002693</name>
</gene>
<accession>A0A232ERP6</accession>
<dbReference type="PANTHER" id="PTHR46585:SF1">
    <property type="entry name" value="CHROMO DOMAIN-CONTAINING PROTEIN"/>
    <property type="match status" value="1"/>
</dbReference>
<proteinExistence type="predicted"/>
<comment type="caution">
    <text evidence="1">The sequence shown here is derived from an EMBL/GenBank/DDBJ whole genome shotgun (WGS) entry which is preliminary data.</text>
</comment>
<evidence type="ECO:0000313" key="2">
    <source>
        <dbReference type="Proteomes" id="UP000215335"/>
    </source>
</evidence>
<sequence>MKPAAVNLYNAHKAHSNVEQKCHAREKKHPIQPKYCVNNYLRISRSKGNFSEGFEINFSEEIFKIKCVTQRQGIYTYELEDLNGEIIDGFFYNEELVRVGAARMLTDQEFKLERVIKTKGRRKKNNCLSSGWDIPINLTLG</sequence>